<evidence type="ECO:0000313" key="2">
    <source>
        <dbReference type="Proteomes" id="UP001596122"/>
    </source>
</evidence>
<dbReference type="InterPro" id="IPR036389">
    <property type="entry name" value="RNase_III_sf"/>
</dbReference>
<keyword evidence="2" id="KW-1185">Reference proteome</keyword>
<accession>A0ABW0GSQ2</accession>
<evidence type="ECO:0000313" key="1">
    <source>
        <dbReference type="EMBL" id="MFC5382608.1"/>
    </source>
</evidence>
<dbReference type="EMBL" id="JBHSLD010000028">
    <property type="protein sequence ID" value="MFC5382608.1"/>
    <property type="molecule type" value="Genomic_DNA"/>
</dbReference>
<organism evidence="1 2">
    <name type="scientific">Aquipuribacter nitratireducens</name>
    <dbReference type="NCBI Taxonomy" id="650104"/>
    <lineage>
        <taxon>Bacteria</taxon>
        <taxon>Bacillati</taxon>
        <taxon>Actinomycetota</taxon>
        <taxon>Actinomycetes</taxon>
        <taxon>Micrococcales</taxon>
        <taxon>Intrasporangiaceae</taxon>
        <taxon>Aquipuribacter</taxon>
    </lineage>
</organism>
<gene>
    <name evidence="1" type="ORF">ACFPJ6_17730</name>
</gene>
<dbReference type="RefSeq" id="WP_340270266.1">
    <property type="nucleotide sequence ID" value="NZ_JBBEOG010000006.1"/>
</dbReference>
<proteinExistence type="predicted"/>
<sequence length="256" mass="26772">MSEGSRTGPLRRGVDATDRSRVAAVLGVVVADADAALVLDPRGRAFQRLEWQGDSALDAVLALHRWGDPACCADRRLEDLVSDAVLAPAAVNAGLPDLLDWPAGPERLADTVETCVGAGWHVGAQAAATVVRRLVHDAVDVVEVGPRPELADRAAALRCDGLGPPAHVGAYVCELSAADHAYARDDLADADEGRLSDVRALLLDGERVLQVAEDLGWLPGCGGPPRHVLDHVQARVGLVAVTAGLEAGVLEAGRLW</sequence>
<reference evidence="2" key="1">
    <citation type="journal article" date="2019" name="Int. J. Syst. Evol. Microbiol.">
        <title>The Global Catalogue of Microorganisms (GCM) 10K type strain sequencing project: providing services to taxonomists for standard genome sequencing and annotation.</title>
        <authorList>
            <consortium name="The Broad Institute Genomics Platform"/>
            <consortium name="The Broad Institute Genome Sequencing Center for Infectious Disease"/>
            <person name="Wu L."/>
            <person name="Ma J."/>
        </authorList>
    </citation>
    <scope>NUCLEOTIDE SEQUENCE [LARGE SCALE GENOMIC DNA]</scope>
    <source>
        <strain evidence="2">CCUG 43114</strain>
    </source>
</reference>
<dbReference type="Gene3D" id="1.10.1520.10">
    <property type="entry name" value="Ribonuclease III domain"/>
    <property type="match status" value="1"/>
</dbReference>
<dbReference type="Proteomes" id="UP001596122">
    <property type="component" value="Unassembled WGS sequence"/>
</dbReference>
<dbReference type="SUPFAM" id="SSF69065">
    <property type="entry name" value="RNase III domain-like"/>
    <property type="match status" value="1"/>
</dbReference>
<protein>
    <submittedName>
        <fullName evidence="1">Uncharacterized protein</fullName>
    </submittedName>
</protein>
<comment type="caution">
    <text evidence="1">The sequence shown here is derived from an EMBL/GenBank/DDBJ whole genome shotgun (WGS) entry which is preliminary data.</text>
</comment>
<name>A0ABW0GSQ2_9MICO</name>